<evidence type="ECO:0000256" key="1">
    <source>
        <dbReference type="ARBA" id="ARBA00023015"/>
    </source>
</evidence>
<organism evidence="5 6">
    <name type="scientific">Methylobacterium pseudosasicola</name>
    <dbReference type="NCBI Taxonomy" id="582667"/>
    <lineage>
        <taxon>Bacteria</taxon>
        <taxon>Pseudomonadati</taxon>
        <taxon>Pseudomonadota</taxon>
        <taxon>Alphaproteobacteria</taxon>
        <taxon>Hyphomicrobiales</taxon>
        <taxon>Methylobacteriaceae</taxon>
        <taxon>Methylobacterium</taxon>
    </lineage>
</organism>
<dbReference type="SUPFAM" id="SSF48008">
    <property type="entry name" value="GntR ligand-binding domain-like"/>
    <property type="match status" value="1"/>
</dbReference>
<keyword evidence="1" id="KW-0805">Transcription regulation</keyword>
<dbReference type="Pfam" id="PF00392">
    <property type="entry name" value="GntR"/>
    <property type="match status" value="1"/>
</dbReference>
<evidence type="ECO:0000256" key="2">
    <source>
        <dbReference type="ARBA" id="ARBA00023125"/>
    </source>
</evidence>
<dbReference type="CDD" id="cd07377">
    <property type="entry name" value="WHTH_GntR"/>
    <property type="match status" value="1"/>
</dbReference>
<feature type="domain" description="HTH gntR-type" evidence="4">
    <location>
        <begin position="17"/>
        <end position="84"/>
    </location>
</feature>
<dbReference type="SMART" id="SM00345">
    <property type="entry name" value="HTH_GNTR"/>
    <property type="match status" value="1"/>
</dbReference>
<keyword evidence="2" id="KW-0238">DNA-binding</keyword>
<dbReference type="GO" id="GO:0003700">
    <property type="term" value="F:DNA-binding transcription factor activity"/>
    <property type="evidence" value="ECO:0007669"/>
    <property type="project" value="InterPro"/>
</dbReference>
<dbReference type="SMART" id="SM00895">
    <property type="entry name" value="FCD"/>
    <property type="match status" value="1"/>
</dbReference>
<dbReference type="PRINTS" id="PR00035">
    <property type="entry name" value="HTHGNTR"/>
</dbReference>
<dbReference type="EMBL" id="FOTK01000003">
    <property type="protein sequence ID" value="SFL32080.1"/>
    <property type="molecule type" value="Genomic_DNA"/>
</dbReference>
<sequence>MSPAAHVRSAPDRLVHKTVAAAVAESLRQRILIGELPPGTQLRQDALAEEFGISRIPIREALLQLEATGLIKIMPHRGAVVSGLSVEEVEDIFTLRVQLEPELLALSARRFSEENILELRSLTEEYSAALEAGEILRWGELNRRFHLDLLQHAERPRSLNIVAGLLQDCDRPTRLQLSASGDVARADREHREILALCEAGKIEAAADHLRSHIEHAAQSLIAIYRRALSA</sequence>
<protein>
    <submittedName>
        <fullName evidence="5">Transcriptional regulator, GntR family</fullName>
    </submittedName>
</protein>
<dbReference type="AlphaFoldDB" id="A0A1I4GRG3"/>
<dbReference type="Proteomes" id="UP000199048">
    <property type="component" value="Unassembled WGS sequence"/>
</dbReference>
<dbReference type="InterPro" id="IPR008920">
    <property type="entry name" value="TF_FadR/GntR_C"/>
</dbReference>
<dbReference type="Pfam" id="PF07729">
    <property type="entry name" value="FCD"/>
    <property type="match status" value="1"/>
</dbReference>
<dbReference type="PANTHER" id="PTHR43537">
    <property type="entry name" value="TRANSCRIPTIONAL REGULATOR, GNTR FAMILY"/>
    <property type="match status" value="1"/>
</dbReference>
<gene>
    <name evidence="5" type="ORF">SAMN05192568_1003161</name>
</gene>
<evidence type="ECO:0000313" key="5">
    <source>
        <dbReference type="EMBL" id="SFL32080.1"/>
    </source>
</evidence>
<dbReference type="PROSITE" id="PS50949">
    <property type="entry name" value="HTH_GNTR"/>
    <property type="match status" value="1"/>
</dbReference>
<dbReference type="InterPro" id="IPR000524">
    <property type="entry name" value="Tscrpt_reg_HTH_GntR"/>
</dbReference>
<keyword evidence="3" id="KW-0804">Transcription</keyword>
<dbReference type="GO" id="GO:0003677">
    <property type="term" value="F:DNA binding"/>
    <property type="evidence" value="ECO:0007669"/>
    <property type="project" value="UniProtKB-KW"/>
</dbReference>
<dbReference type="InterPro" id="IPR036388">
    <property type="entry name" value="WH-like_DNA-bd_sf"/>
</dbReference>
<evidence type="ECO:0000259" key="4">
    <source>
        <dbReference type="PROSITE" id="PS50949"/>
    </source>
</evidence>
<dbReference type="PANTHER" id="PTHR43537:SF41">
    <property type="entry name" value="TRANSCRIPTIONAL REGULATORY PROTEIN"/>
    <property type="match status" value="1"/>
</dbReference>
<proteinExistence type="predicted"/>
<dbReference type="Gene3D" id="1.20.120.530">
    <property type="entry name" value="GntR ligand-binding domain-like"/>
    <property type="match status" value="1"/>
</dbReference>
<dbReference type="InterPro" id="IPR036390">
    <property type="entry name" value="WH_DNA-bd_sf"/>
</dbReference>
<accession>A0A1I4GRG3</accession>
<dbReference type="RefSeq" id="WP_092037634.1">
    <property type="nucleotide sequence ID" value="NZ_FOTK01000003.1"/>
</dbReference>
<evidence type="ECO:0000256" key="3">
    <source>
        <dbReference type="ARBA" id="ARBA00023163"/>
    </source>
</evidence>
<evidence type="ECO:0000313" key="6">
    <source>
        <dbReference type="Proteomes" id="UP000199048"/>
    </source>
</evidence>
<keyword evidence="6" id="KW-1185">Reference proteome</keyword>
<dbReference type="InterPro" id="IPR011711">
    <property type="entry name" value="GntR_C"/>
</dbReference>
<reference evidence="6" key="1">
    <citation type="submission" date="2016-10" db="EMBL/GenBank/DDBJ databases">
        <authorList>
            <person name="Varghese N."/>
            <person name="Submissions S."/>
        </authorList>
    </citation>
    <scope>NUCLEOTIDE SEQUENCE [LARGE SCALE GENOMIC DNA]</scope>
    <source>
        <strain evidence="6">BL36</strain>
    </source>
</reference>
<dbReference type="STRING" id="582667.SAMN05192568_1003161"/>
<dbReference type="SUPFAM" id="SSF46785">
    <property type="entry name" value="Winged helix' DNA-binding domain"/>
    <property type="match status" value="1"/>
</dbReference>
<dbReference type="OrthoDB" id="9812290at2"/>
<dbReference type="Gene3D" id="1.10.10.10">
    <property type="entry name" value="Winged helix-like DNA-binding domain superfamily/Winged helix DNA-binding domain"/>
    <property type="match status" value="1"/>
</dbReference>
<name>A0A1I4GRG3_9HYPH</name>